<dbReference type="AlphaFoldDB" id="A7NMS7"/>
<sequence length="124" mass="14141">MKFLLDQDVYAVTARFLSSLGPDVVPVSHIGLSQARDEDLLKTAQEQNRIFVTRERDFGNLVFVKALGAGVLYLRISPSTQNAVHNELERVLNTYPEEELKKAFVVIEPDGYRFRRLPKEGLKH</sequence>
<dbReference type="Pfam" id="PF18480">
    <property type="entry name" value="DUF5615"/>
    <property type="match status" value="1"/>
</dbReference>
<proteinExistence type="predicted"/>
<dbReference type="eggNOG" id="COG4634">
    <property type="taxonomic scope" value="Bacteria"/>
</dbReference>
<reference evidence="2 3" key="1">
    <citation type="submission" date="2007-08" db="EMBL/GenBank/DDBJ databases">
        <title>Complete sequence of Roseiflexus castenholzii DSM 13941.</title>
        <authorList>
            <consortium name="US DOE Joint Genome Institute"/>
            <person name="Copeland A."/>
            <person name="Lucas S."/>
            <person name="Lapidus A."/>
            <person name="Barry K."/>
            <person name="Glavina del Rio T."/>
            <person name="Dalin E."/>
            <person name="Tice H."/>
            <person name="Pitluck S."/>
            <person name="Thompson L.S."/>
            <person name="Brettin T."/>
            <person name="Bruce D."/>
            <person name="Detter J.C."/>
            <person name="Han C."/>
            <person name="Tapia R."/>
            <person name="Schmutz J."/>
            <person name="Larimer F."/>
            <person name="Land M."/>
            <person name="Hauser L."/>
            <person name="Kyrpides N."/>
            <person name="Mikhailova N."/>
            <person name="Bryant D.A."/>
            <person name="Hanada S."/>
            <person name="Tsukatani Y."/>
            <person name="Richardson P."/>
        </authorList>
    </citation>
    <scope>NUCLEOTIDE SEQUENCE [LARGE SCALE GENOMIC DNA]</scope>
    <source>
        <strain evidence="3">DSM 13941 / HLO8</strain>
    </source>
</reference>
<organism evidence="2 3">
    <name type="scientific">Roseiflexus castenholzii (strain DSM 13941 / HLO8)</name>
    <dbReference type="NCBI Taxonomy" id="383372"/>
    <lineage>
        <taxon>Bacteria</taxon>
        <taxon>Bacillati</taxon>
        <taxon>Chloroflexota</taxon>
        <taxon>Chloroflexia</taxon>
        <taxon>Chloroflexales</taxon>
        <taxon>Roseiflexineae</taxon>
        <taxon>Roseiflexaceae</taxon>
        <taxon>Roseiflexus</taxon>
    </lineage>
</organism>
<dbReference type="HOGENOM" id="CLU_150003_0_1_0"/>
<dbReference type="KEGG" id="rca:Rcas_2777"/>
<dbReference type="Proteomes" id="UP000000263">
    <property type="component" value="Chromosome"/>
</dbReference>
<gene>
    <name evidence="2" type="ordered locus">Rcas_2777</name>
</gene>
<protein>
    <recommendedName>
        <fullName evidence="1">DUF5615 domain-containing protein</fullName>
    </recommendedName>
</protein>
<dbReference type="EMBL" id="CP000804">
    <property type="protein sequence ID" value="ABU58848.1"/>
    <property type="molecule type" value="Genomic_DNA"/>
</dbReference>
<dbReference type="OrthoDB" id="9806751at2"/>
<evidence type="ECO:0000313" key="2">
    <source>
        <dbReference type="EMBL" id="ABU58848.1"/>
    </source>
</evidence>
<dbReference type="InterPro" id="IPR041049">
    <property type="entry name" value="DUF5615"/>
</dbReference>
<evidence type="ECO:0000313" key="3">
    <source>
        <dbReference type="Proteomes" id="UP000000263"/>
    </source>
</evidence>
<keyword evidence="3" id="KW-1185">Reference proteome</keyword>
<dbReference type="STRING" id="383372.Rcas_2777"/>
<dbReference type="RefSeq" id="WP_012121272.1">
    <property type="nucleotide sequence ID" value="NC_009767.1"/>
</dbReference>
<evidence type="ECO:0000259" key="1">
    <source>
        <dbReference type="Pfam" id="PF18480"/>
    </source>
</evidence>
<feature type="domain" description="DUF5615" evidence="1">
    <location>
        <begin position="1"/>
        <end position="109"/>
    </location>
</feature>
<name>A7NMS7_ROSCS</name>
<accession>A7NMS7</accession>